<name>A0A1F5ZMZ7_9BACT</name>
<accession>A0A1F5ZMZ7</accession>
<dbReference type="EMBL" id="MFJJ01000032">
    <property type="protein sequence ID" value="OGG13811.1"/>
    <property type="molecule type" value="Genomic_DNA"/>
</dbReference>
<protein>
    <recommendedName>
        <fullName evidence="3">Phospholipid/glycerol acyltransferase domain-containing protein</fullName>
    </recommendedName>
</protein>
<organism evidence="1 2">
    <name type="scientific">Candidatus Gottesmanbacteria bacterium RIFCSPHIGHO2_01_FULL_46_14</name>
    <dbReference type="NCBI Taxonomy" id="1798380"/>
    <lineage>
        <taxon>Bacteria</taxon>
        <taxon>Candidatus Gottesmaniibacteriota</taxon>
    </lineage>
</organism>
<evidence type="ECO:0000313" key="2">
    <source>
        <dbReference type="Proteomes" id="UP000177416"/>
    </source>
</evidence>
<dbReference type="Proteomes" id="UP000177416">
    <property type="component" value="Unassembled WGS sequence"/>
</dbReference>
<evidence type="ECO:0000313" key="1">
    <source>
        <dbReference type="EMBL" id="OGG13811.1"/>
    </source>
</evidence>
<gene>
    <name evidence="1" type="ORF">A2875_00940</name>
</gene>
<sequence>MSEHKEPSPGLYLDALFRSYRQKRSFADAARDVYLAETSRVVVGRELIPHSGPFLAVANHFARFDNPLDKTGRFKMQDIFASMGAVAELVKKQVGEETPVVWTPSMVPRPEAVLPQNASARDVLDWMVGGKASLAAANLGREVFLQAFKHDPNMIPLPFEDRDKIPFFMALRHKLSQGAVVGIFPEGDVSYVLEPAQPGMAILAARARVPTVPFAIYRDGNTLNVHVADPIEPPTSIKQRDAFTHHIMKTIANMLPQNLRGYYDEKGHA</sequence>
<comment type="caution">
    <text evidence="1">The sequence shown here is derived from an EMBL/GenBank/DDBJ whole genome shotgun (WGS) entry which is preliminary data.</text>
</comment>
<evidence type="ECO:0008006" key="3">
    <source>
        <dbReference type="Google" id="ProtNLM"/>
    </source>
</evidence>
<proteinExistence type="predicted"/>
<reference evidence="1 2" key="1">
    <citation type="journal article" date="2016" name="Nat. Commun.">
        <title>Thousands of microbial genomes shed light on interconnected biogeochemical processes in an aquifer system.</title>
        <authorList>
            <person name="Anantharaman K."/>
            <person name="Brown C.T."/>
            <person name="Hug L.A."/>
            <person name="Sharon I."/>
            <person name="Castelle C.J."/>
            <person name="Probst A.J."/>
            <person name="Thomas B.C."/>
            <person name="Singh A."/>
            <person name="Wilkins M.J."/>
            <person name="Karaoz U."/>
            <person name="Brodie E.L."/>
            <person name="Williams K.H."/>
            <person name="Hubbard S.S."/>
            <person name="Banfield J.F."/>
        </authorList>
    </citation>
    <scope>NUCLEOTIDE SEQUENCE [LARGE SCALE GENOMIC DNA]</scope>
</reference>
<dbReference type="SUPFAM" id="SSF69593">
    <property type="entry name" value="Glycerol-3-phosphate (1)-acyltransferase"/>
    <property type="match status" value="1"/>
</dbReference>
<dbReference type="AlphaFoldDB" id="A0A1F5ZMZ7"/>